<evidence type="ECO:0000313" key="2">
    <source>
        <dbReference type="EMBL" id="KGG51153.1"/>
    </source>
</evidence>
<feature type="compositionally biased region" description="Basic and acidic residues" evidence="1">
    <location>
        <begin position="34"/>
        <end position="44"/>
    </location>
</feature>
<reference evidence="2 3" key="1">
    <citation type="submission" date="2014-04" db="EMBL/GenBank/DDBJ databases">
        <title>A new species of microsporidia sheds light on the evolution of extreme parasitism.</title>
        <authorList>
            <person name="Haag K.L."/>
            <person name="James T.Y."/>
            <person name="Larsson R."/>
            <person name="Schaer T.M."/>
            <person name="Refardt D."/>
            <person name="Pombert J.-F."/>
            <person name="Ebert D."/>
        </authorList>
    </citation>
    <scope>NUCLEOTIDE SEQUENCE [LARGE SCALE GENOMIC DNA]</scope>
    <source>
        <strain evidence="2 3">UGP3</strain>
        <tissue evidence="2">Spores</tissue>
    </source>
</reference>
<keyword evidence="3" id="KW-1185">Reference proteome</keyword>
<feature type="non-terminal residue" evidence="2">
    <location>
        <position position="1"/>
    </location>
</feature>
<organism evidence="2 3">
    <name type="scientific">Mitosporidium daphniae</name>
    <dbReference type="NCBI Taxonomy" id="1485682"/>
    <lineage>
        <taxon>Eukaryota</taxon>
        <taxon>Fungi</taxon>
        <taxon>Fungi incertae sedis</taxon>
        <taxon>Microsporidia</taxon>
        <taxon>Mitosporidium</taxon>
    </lineage>
</organism>
<gene>
    <name evidence="2" type="ORF">DI09_438p10</name>
</gene>
<dbReference type="Proteomes" id="UP000029725">
    <property type="component" value="Unassembled WGS sequence"/>
</dbReference>
<name>A0A098VQ46_9MICR</name>
<comment type="caution">
    <text evidence="2">The sequence shown here is derived from an EMBL/GenBank/DDBJ whole genome shotgun (WGS) entry which is preliminary data.</text>
</comment>
<sequence length="44" mass="4804">GGYLPSLNPFNWFKSSDASKPAEAPKPDGTTEAPKPEEKQDDKK</sequence>
<protein>
    <submittedName>
        <fullName evidence="2">Uncharacterized protein</fullName>
    </submittedName>
</protein>
<evidence type="ECO:0000313" key="3">
    <source>
        <dbReference type="Proteomes" id="UP000029725"/>
    </source>
</evidence>
<dbReference type="VEuPathDB" id="MicrosporidiaDB:DI09_438p10"/>
<dbReference type="GeneID" id="25259960"/>
<dbReference type="EMBL" id="JMKJ01000372">
    <property type="protein sequence ID" value="KGG51153.1"/>
    <property type="molecule type" value="Genomic_DNA"/>
</dbReference>
<accession>A0A098VQ46</accession>
<proteinExistence type="predicted"/>
<dbReference type="AlphaFoldDB" id="A0A098VQ46"/>
<dbReference type="RefSeq" id="XP_013237589.1">
    <property type="nucleotide sequence ID" value="XM_013382135.1"/>
</dbReference>
<feature type="region of interest" description="Disordered" evidence="1">
    <location>
        <begin position="1"/>
        <end position="44"/>
    </location>
</feature>
<dbReference type="HOGENOM" id="CLU_3227244_0_0_1"/>
<evidence type="ECO:0000256" key="1">
    <source>
        <dbReference type="SAM" id="MobiDB-lite"/>
    </source>
</evidence>